<evidence type="ECO:0000313" key="2">
    <source>
        <dbReference type="Proteomes" id="UP000523614"/>
    </source>
</evidence>
<name>A0A847H8F1_9CORY</name>
<evidence type="ECO:0000313" key="1">
    <source>
        <dbReference type="EMBL" id="NLF90199.1"/>
    </source>
</evidence>
<dbReference type="AlphaFoldDB" id="A0A847H8F1"/>
<comment type="caution">
    <text evidence="1">The sequence shown here is derived from an EMBL/GenBank/DDBJ whole genome shotgun (WGS) entry which is preliminary data.</text>
</comment>
<proteinExistence type="predicted"/>
<gene>
    <name evidence="1" type="ORF">GX570_02455</name>
</gene>
<reference evidence="1 2" key="1">
    <citation type="journal article" date="2020" name="Biotechnol. Biofuels">
        <title>New insights from the biogas microbiome by comprehensive genome-resolved metagenomics of nearly 1600 species originating from multiple anaerobic digesters.</title>
        <authorList>
            <person name="Campanaro S."/>
            <person name="Treu L."/>
            <person name="Rodriguez-R L.M."/>
            <person name="Kovalovszki A."/>
            <person name="Ziels R.M."/>
            <person name="Maus I."/>
            <person name="Zhu X."/>
            <person name="Kougias P.G."/>
            <person name="Basile A."/>
            <person name="Luo G."/>
            <person name="Schluter A."/>
            <person name="Konstantinidis K.T."/>
            <person name="Angelidaki I."/>
        </authorList>
    </citation>
    <scope>NUCLEOTIDE SEQUENCE [LARGE SCALE GENOMIC DNA]</scope>
    <source>
        <strain evidence="1">AS06rmzACSIP_235</strain>
    </source>
</reference>
<protein>
    <submittedName>
        <fullName evidence="1">Uncharacterized protein</fullName>
    </submittedName>
</protein>
<dbReference type="Proteomes" id="UP000523614">
    <property type="component" value="Unassembled WGS sequence"/>
</dbReference>
<organism evidence="1 2">
    <name type="scientific">Corynebacterium marinum</name>
    <dbReference type="NCBI Taxonomy" id="349751"/>
    <lineage>
        <taxon>Bacteria</taxon>
        <taxon>Bacillati</taxon>
        <taxon>Actinomycetota</taxon>
        <taxon>Actinomycetes</taxon>
        <taxon>Mycobacteriales</taxon>
        <taxon>Corynebacteriaceae</taxon>
        <taxon>Corynebacterium</taxon>
    </lineage>
</organism>
<sequence length="145" mass="15600">MADTIRRQILDALGVRAAQVRLPGGTAALNICYARQTLAAAELPALVITPQEESAERRYGQDLITMPVSVSVAAVLGAFEPLTLAEAILGELRYVFPAPLEGLAEDIRYAEGGVNEWPERQDQAIVVTAVFNIVYSTAANDPFNT</sequence>
<dbReference type="EMBL" id="JAAYYP010000074">
    <property type="protein sequence ID" value="NLF90199.1"/>
    <property type="molecule type" value="Genomic_DNA"/>
</dbReference>
<accession>A0A847H8F1</accession>